<dbReference type="SMART" id="SM00849">
    <property type="entry name" value="Lactamase_B"/>
    <property type="match status" value="1"/>
</dbReference>
<name>A0A2K8KL04_9MOLU</name>
<feature type="transmembrane region" description="Helical" evidence="1">
    <location>
        <begin position="244"/>
        <end position="272"/>
    </location>
</feature>
<feature type="domain" description="Metallo-beta-lactamase" evidence="2">
    <location>
        <begin position="473"/>
        <end position="645"/>
    </location>
</feature>
<dbReference type="Gene3D" id="3.60.15.10">
    <property type="entry name" value="Ribonuclease Z/Hydroxyacylglutathione hydrolase-like"/>
    <property type="match status" value="2"/>
</dbReference>
<organism evidence="3 4">
    <name type="scientific">Spiroplasma clarkii</name>
    <dbReference type="NCBI Taxonomy" id="2139"/>
    <lineage>
        <taxon>Bacteria</taxon>
        <taxon>Bacillati</taxon>
        <taxon>Mycoplasmatota</taxon>
        <taxon>Mollicutes</taxon>
        <taxon>Entomoplasmatales</taxon>
        <taxon>Spiroplasmataceae</taxon>
        <taxon>Spiroplasma</taxon>
    </lineage>
</organism>
<keyword evidence="1" id="KW-1133">Transmembrane helix</keyword>
<feature type="transmembrane region" description="Helical" evidence="1">
    <location>
        <begin position="400"/>
        <end position="426"/>
    </location>
</feature>
<protein>
    <submittedName>
        <fullName evidence="3">Competence protein ComEC</fullName>
    </submittedName>
</protein>
<dbReference type="AlphaFoldDB" id="A0A2K8KL04"/>
<proteinExistence type="predicted"/>
<feature type="transmembrane region" description="Helical" evidence="1">
    <location>
        <begin position="41"/>
        <end position="57"/>
    </location>
</feature>
<feature type="transmembrane region" description="Helical" evidence="1">
    <location>
        <begin position="205"/>
        <end position="224"/>
    </location>
</feature>
<feature type="transmembrane region" description="Helical" evidence="1">
    <location>
        <begin position="438"/>
        <end position="455"/>
    </location>
</feature>
<dbReference type="Proteomes" id="UP000231179">
    <property type="component" value="Chromosome"/>
</dbReference>
<evidence type="ECO:0000256" key="1">
    <source>
        <dbReference type="SAM" id="Phobius"/>
    </source>
</evidence>
<dbReference type="InterPro" id="IPR052159">
    <property type="entry name" value="Competence_DNA_uptake"/>
</dbReference>
<dbReference type="InterPro" id="IPR036866">
    <property type="entry name" value="RibonucZ/Hydroxyglut_hydro"/>
</dbReference>
<feature type="transmembrane region" description="Helical" evidence="1">
    <location>
        <begin position="358"/>
        <end position="380"/>
    </location>
</feature>
<dbReference type="InterPro" id="IPR001279">
    <property type="entry name" value="Metallo-B-lactamas"/>
</dbReference>
<keyword evidence="1" id="KW-0812">Transmembrane</keyword>
<feature type="transmembrane region" description="Helical" evidence="1">
    <location>
        <begin position="63"/>
        <end position="82"/>
    </location>
</feature>
<reference evidence="3 4" key="1">
    <citation type="submission" date="2017-11" db="EMBL/GenBank/DDBJ databases">
        <title>Complete genome sequence of Spiroplasma clarkii CN-5 (DSM 19994).</title>
        <authorList>
            <person name="Tsai Y.-M."/>
            <person name="Chang A."/>
            <person name="Lo W.-S."/>
            <person name="Kuo C.-H."/>
        </authorList>
    </citation>
    <scope>NUCLEOTIDE SEQUENCE [LARGE SCALE GENOMIC DNA]</scope>
    <source>
        <strain evidence="3 4">CN-5</strain>
    </source>
</reference>
<evidence type="ECO:0000313" key="4">
    <source>
        <dbReference type="Proteomes" id="UP000231179"/>
    </source>
</evidence>
<evidence type="ECO:0000313" key="3">
    <source>
        <dbReference type="EMBL" id="ATX70961.1"/>
    </source>
</evidence>
<dbReference type="PANTHER" id="PTHR30619">
    <property type="entry name" value="DNA INTERNALIZATION/COMPETENCE PROTEIN COMEC/REC2"/>
    <property type="match status" value="1"/>
</dbReference>
<keyword evidence="1" id="KW-0472">Membrane</keyword>
<dbReference type="SUPFAM" id="SSF56281">
    <property type="entry name" value="Metallo-hydrolase/oxidoreductase"/>
    <property type="match status" value="1"/>
</dbReference>
<feature type="transmembrane region" description="Helical" evidence="1">
    <location>
        <begin position="331"/>
        <end position="351"/>
    </location>
</feature>
<gene>
    <name evidence="3" type="primary">comEC</name>
    <name evidence="3" type="ORF">SCLAR_v1c06440</name>
</gene>
<evidence type="ECO:0000259" key="2">
    <source>
        <dbReference type="SMART" id="SM00849"/>
    </source>
</evidence>
<feature type="transmembrane region" description="Helical" evidence="1">
    <location>
        <begin position="15"/>
        <end position="34"/>
    </location>
</feature>
<feature type="transmembrane region" description="Helical" evidence="1">
    <location>
        <begin position="293"/>
        <end position="319"/>
    </location>
</feature>
<accession>A0A2K8KL04</accession>
<keyword evidence="4" id="KW-1185">Reference proteome</keyword>
<dbReference type="EMBL" id="CP024870">
    <property type="protein sequence ID" value="ATX70961.1"/>
    <property type="molecule type" value="Genomic_DNA"/>
</dbReference>
<dbReference type="PANTHER" id="PTHR30619:SF7">
    <property type="entry name" value="BETA-LACTAMASE DOMAIN PROTEIN"/>
    <property type="match status" value="1"/>
</dbReference>
<sequence length="694" mass="81627">MNTIKTFLCLVYRNWFTRLNYIWVTCATLLLTIATWKLNNLIICGFIYGLCIASYCFNLKKGWKWFIVYGSFLTFFIVFYKLQINPWVSSKIFYVYEVKENYSLLKQGVNLYLTSVGESQISIGEFVKLTGESTKLVNNGVFWEFNFTDYLKNLNVIGEIKNPHFEICQFKFLRYLFYQVAMHQHELVKILIFQRKAQQELYKSMIHLNISWLLNLSGLLLYPIDYFIEKKLFKFNKTYKKYKIIPILVLLFYCYLLKFPVVMLKVIVVLLIKWYCYVKKFSMSRAIRMTLTWTTLLIFNPLYLFNLGLIYSFLAYFLLTKLSTAHWYKNLFLNFVLIFLLFAPLTLYAQYKLYFFDWLYELILLPFVHLSFLLSLVFFIPKIDVCYDLLVNILSTIVRAFEYGNISIVIGKISVIWFVLYYCGLISYIKLEFKTKRLQMLLLVLLVMLAIPVISTSRMKLMQNSVHMLNVGNGNSFIINYQSNVYMYDVGEGTGHSPTIVKTYFDYLGVTKVNTIFISHHHVDHYNLLESVIASRPVKKVIQNDNTITETAFGDLKVHIFNEYKNSDENDNSMVIIFETPSSKMLFLGDATSKREHRLVQDFRFANLVKRGIDFLQVGHHGSKTSSSEEFIKTIKPKVCFVSGEKKGKKAFPNFETIATLTKHHCQIYTTQGLYSYKFKIDSHQVNLIEPTFW</sequence>